<keyword evidence="14 24" id="KW-0408">Iron</keyword>
<evidence type="ECO:0000256" key="6">
    <source>
        <dbReference type="ARBA" id="ARBA00022475"/>
    </source>
</evidence>
<sequence length="453" mass="50990">MIELVIVSRLLEYPDAALWQHQQELFDALASSENLDKEDAQSLAVFLRDLTAQEMLDVQASYSELFDRGRATSLLLFEHVHGESRDRGQAMVDLMAQYEQHGLQLDSRELPDHLPLYLEYLAQLPKNDALGGLQDIAPILALLGARLQQRESRYAVLFDLLLKLANTVIDSDKVAEKIADEVRDDTPQALDAVWEEEQVKFFAEQGLWRVGDFRSPASFCRGCRSAIFEYHHRRTAIMHFLNMFFFDIYPYIAGSVFLIGSWLRYDYGQYTWRAASSQMLDRKGMNLASNLFHFGILGIFAGHFLGMLTPHWMYEAFLPIEVKQKMAMIAGGACGVMTLVGGVLLLKRRLFSPRVRATTTGADILILSLLVIQCALGLLTIPFSAQHMDGSEMMKLVGWAQSVVTFHGGASEHLEGVAFIFRLHLVLGMTLFLLFPFLAPGSHLERAGRVPDA</sequence>
<dbReference type="NCBIfam" id="TIGR00351">
    <property type="entry name" value="narI"/>
    <property type="match status" value="1"/>
</dbReference>
<feature type="transmembrane region" description="Helical" evidence="25">
    <location>
        <begin position="284"/>
        <end position="306"/>
    </location>
</feature>
<keyword evidence="10" id="KW-0479">Metal-binding</keyword>
<dbReference type="Proteomes" id="UP000270272">
    <property type="component" value="Chromosome"/>
</dbReference>
<dbReference type="GO" id="GO:0020037">
    <property type="term" value="F:heme binding"/>
    <property type="evidence" value="ECO:0007669"/>
    <property type="project" value="TreeGrafter"/>
</dbReference>
<evidence type="ECO:0000256" key="16">
    <source>
        <dbReference type="ARBA" id="ARBA00023136"/>
    </source>
</evidence>
<evidence type="ECO:0000256" key="22">
    <source>
        <dbReference type="ARBA" id="ARBA00067979"/>
    </source>
</evidence>
<accession>A0A447UFY9</accession>
<dbReference type="InterPro" id="IPR020945">
    <property type="entry name" value="DMSO/NO3_reduct_chaperone"/>
</dbReference>
<comment type="cofactor">
    <cofactor evidence="1">
        <name>heme</name>
        <dbReference type="ChEBI" id="CHEBI:30413"/>
    </cofactor>
</comment>
<evidence type="ECO:0000259" key="26">
    <source>
        <dbReference type="Pfam" id="PF02665"/>
    </source>
</evidence>
<evidence type="ECO:0000256" key="2">
    <source>
        <dbReference type="ARBA" id="ARBA00004496"/>
    </source>
</evidence>
<evidence type="ECO:0000256" key="15">
    <source>
        <dbReference type="ARBA" id="ARBA00023063"/>
    </source>
</evidence>
<keyword evidence="16 25" id="KW-0472">Membrane</keyword>
<evidence type="ECO:0000256" key="1">
    <source>
        <dbReference type="ARBA" id="ARBA00001971"/>
    </source>
</evidence>
<evidence type="ECO:0000256" key="8">
    <source>
        <dbReference type="ARBA" id="ARBA00022617"/>
    </source>
</evidence>
<dbReference type="GO" id="GO:0160182">
    <property type="term" value="F:nitrate reductase (quinone) activity"/>
    <property type="evidence" value="ECO:0007669"/>
    <property type="project" value="UniProtKB-EC"/>
</dbReference>
<keyword evidence="5" id="KW-0813">Transport</keyword>
<keyword evidence="11" id="KW-0249">Electron transport</keyword>
<keyword evidence="7" id="KW-0963">Cytoplasm</keyword>
<evidence type="ECO:0000313" key="28">
    <source>
        <dbReference type="Proteomes" id="UP000270272"/>
    </source>
</evidence>
<dbReference type="InterPro" id="IPR003816">
    <property type="entry name" value="Nitrate_red_gam"/>
</dbReference>
<evidence type="ECO:0000256" key="5">
    <source>
        <dbReference type="ARBA" id="ARBA00022448"/>
    </source>
</evidence>
<dbReference type="Pfam" id="PF02665">
    <property type="entry name" value="Nitrate_red_gam"/>
    <property type="match status" value="1"/>
</dbReference>
<evidence type="ECO:0000256" key="20">
    <source>
        <dbReference type="ARBA" id="ARBA00063882"/>
    </source>
</evidence>
<evidence type="ECO:0000256" key="12">
    <source>
        <dbReference type="ARBA" id="ARBA00022989"/>
    </source>
</evidence>
<keyword evidence="8 24" id="KW-0349">Heme</keyword>
<keyword evidence="17" id="KW-0143">Chaperone</keyword>
<dbReference type="GO" id="GO:0051082">
    <property type="term" value="F:unfolded protein binding"/>
    <property type="evidence" value="ECO:0007669"/>
    <property type="project" value="InterPro"/>
</dbReference>
<dbReference type="SUPFAM" id="SSF103501">
    <property type="entry name" value="Respiratory nitrate reductase 1 gamma chain"/>
    <property type="match status" value="1"/>
</dbReference>
<feature type="binding site" description="axial binding residue" evidence="24">
    <location>
        <position position="293"/>
    </location>
    <ligand>
        <name>heme b</name>
        <dbReference type="ChEBI" id="CHEBI:60344"/>
        <label>1</label>
    </ligand>
    <ligandPart>
        <name>Fe</name>
        <dbReference type="ChEBI" id="CHEBI:18248"/>
    </ligandPart>
</feature>
<evidence type="ECO:0000256" key="11">
    <source>
        <dbReference type="ARBA" id="ARBA00022982"/>
    </source>
</evidence>
<dbReference type="Gene3D" id="1.20.950.20">
    <property type="entry name" value="Transmembrane di-heme cytochromes, Chain C"/>
    <property type="match status" value="1"/>
</dbReference>
<dbReference type="FunFam" id="1.10.3480.10:FF:000001">
    <property type="entry name" value="Nitrate reductase molybdenum cofactor assembly chaperone"/>
    <property type="match status" value="1"/>
</dbReference>
<dbReference type="InterPro" id="IPR051936">
    <property type="entry name" value="Heme-iron_electron_transfer"/>
</dbReference>
<evidence type="ECO:0000256" key="23">
    <source>
        <dbReference type="ARBA" id="ARBA00079760"/>
    </source>
</evidence>
<name>A0A447UFY9_CITKO</name>
<gene>
    <name evidence="27" type="primary">narI</name>
    <name evidence="27" type="ORF">NCTC11075_00340</name>
</gene>
<comment type="subunit">
    <text evidence="21">Binds specifically to the NarG subunit of the apoenzyme complex at two distinct sites, one interfering with membrane anchoring and another being involved in molybdenum insertion.</text>
</comment>
<reference evidence="27 28" key="1">
    <citation type="submission" date="2018-12" db="EMBL/GenBank/DDBJ databases">
        <authorList>
            <consortium name="Pathogen Informatics"/>
        </authorList>
    </citation>
    <scope>NUCLEOTIDE SEQUENCE [LARGE SCALE GENOMIC DNA]</scope>
    <source>
        <strain evidence="27 28">NCTC11075</strain>
    </source>
</reference>
<keyword evidence="12 25" id="KW-1133">Transmembrane helix</keyword>
<feature type="transmembrane region" description="Helical" evidence="25">
    <location>
        <begin position="366"/>
        <end position="385"/>
    </location>
</feature>
<dbReference type="Pfam" id="PF02613">
    <property type="entry name" value="Nitrate_red_del"/>
    <property type="match status" value="1"/>
</dbReference>
<keyword evidence="6" id="KW-1003">Cell membrane</keyword>
<dbReference type="InterPro" id="IPR003765">
    <property type="entry name" value="NO3_reductase_chaperone_NarJ"/>
</dbReference>
<keyword evidence="15" id="KW-0534">Nitrate assimilation</keyword>
<dbReference type="GO" id="GO:0005737">
    <property type="term" value="C:cytoplasm"/>
    <property type="evidence" value="ECO:0007669"/>
    <property type="project" value="UniProtKB-SubCell"/>
</dbReference>
<feature type="binding site" description="axial binding residue" evidence="24">
    <location>
        <position position="424"/>
    </location>
    <ligand>
        <name>heme b</name>
        <dbReference type="ChEBI" id="CHEBI:60344"/>
        <label>1</label>
    </ligand>
    <ligandPart>
        <name>Fe</name>
        <dbReference type="ChEBI" id="CHEBI:18248"/>
    </ligandPart>
</feature>
<evidence type="ECO:0000256" key="9">
    <source>
        <dbReference type="ARBA" id="ARBA00022692"/>
    </source>
</evidence>
<evidence type="ECO:0000256" key="3">
    <source>
        <dbReference type="ARBA" id="ARBA00004651"/>
    </source>
</evidence>
<dbReference type="GO" id="GO:0046872">
    <property type="term" value="F:metal ion binding"/>
    <property type="evidence" value="ECO:0007669"/>
    <property type="project" value="UniProtKB-KW"/>
</dbReference>
<evidence type="ECO:0000256" key="17">
    <source>
        <dbReference type="ARBA" id="ARBA00023186"/>
    </source>
</evidence>
<dbReference type="InterPro" id="IPR023234">
    <property type="entry name" value="NarG-like_domain"/>
</dbReference>
<feature type="transmembrane region" description="Helical" evidence="25">
    <location>
        <begin position="419"/>
        <end position="439"/>
    </location>
</feature>
<organism evidence="27 28">
    <name type="scientific">Citrobacter koseri</name>
    <name type="common">Citrobacter diversus</name>
    <dbReference type="NCBI Taxonomy" id="545"/>
    <lineage>
        <taxon>Bacteria</taxon>
        <taxon>Pseudomonadati</taxon>
        <taxon>Pseudomonadota</taxon>
        <taxon>Gammaproteobacteria</taxon>
        <taxon>Enterobacterales</taxon>
        <taxon>Enterobacteriaceae</taxon>
        <taxon>Citrobacter</taxon>
    </lineage>
</organism>
<evidence type="ECO:0000256" key="21">
    <source>
        <dbReference type="ARBA" id="ARBA00063916"/>
    </source>
</evidence>
<dbReference type="FunFam" id="1.20.950.20:FF:000001">
    <property type="entry name" value="Respiratory nitrate reductase subunit gamma"/>
    <property type="match status" value="1"/>
</dbReference>
<dbReference type="AlphaFoldDB" id="A0A447UFY9"/>
<feature type="binding site" description="axial binding residue" evidence="24">
    <location>
        <position position="303"/>
    </location>
    <ligand>
        <name>heme b</name>
        <dbReference type="ChEBI" id="CHEBI:60344"/>
        <label>1</label>
    </ligand>
    <ligandPart>
        <name>Fe</name>
        <dbReference type="ChEBI" id="CHEBI:18248"/>
    </ligandPart>
</feature>
<comment type="similarity">
    <text evidence="19">Belongs to the NarJ/NarW family.</text>
</comment>
<dbReference type="PANTHER" id="PTHR30598:SF3">
    <property type="entry name" value="RESPIRATORY NITRATE REDUCTASE 1 GAMMA CHAIN"/>
    <property type="match status" value="1"/>
</dbReference>
<dbReference type="GO" id="GO:0051131">
    <property type="term" value="P:chaperone-mediated protein complex assembly"/>
    <property type="evidence" value="ECO:0007669"/>
    <property type="project" value="InterPro"/>
</dbReference>
<evidence type="ECO:0000313" key="27">
    <source>
        <dbReference type="EMBL" id="VEB84178.1"/>
    </source>
</evidence>
<comment type="subcellular location">
    <subcellularLocation>
        <location evidence="3">Cell membrane</location>
        <topology evidence="3">Multi-pass membrane protein</topology>
    </subcellularLocation>
    <subcellularLocation>
        <location evidence="2">Cytoplasm</location>
    </subcellularLocation>
</comment>
<evidence type="ECO:0000256" key="4">
    <source>
        <dbReference type="ARBA" id="ARBA00012500"/>
    </source>
</evidence>
<evidence type="ECO:0000256" key="14">
    <source>
        <dbReference type="ARBA" id="ARBA00023004"/>
    </source>
</evidence>
<evidence type="ECO:0000256" key="19">
    <source>
        <dbReference type="ARBA" id="ARBA00060958"/>
    </source>
</evidence>
<dbReference type="SUPFAM" id="SSF89155">
    <property type="entry name" value="TorD-like"/>
    <property type="match status" value="1"/>
</dbReference>
<dbReference type="InterPro" id="IPR036197">
    <property type="entry name" value="NarG-like_sf"/>
</dbReference>
<dbReference type="GO" id="GO:0009325">
    <property type="term" value="C:nitrate reductase complex"/>
    <property type="evidence" value="ECO:0007669"/>
    <property type="project" value="InterPro"/>
</dbReference>
<dbReference type="InterPro" id="IPR036411">
    <property type="entry name" value="TorD-like_sf"/>
</dbReference>
<dbReference type="GO" id="GO:0009055">
    <property type="term" value="F:electron transfer activity"/>
    <property type="evidence" value="ECO:0007669"/>
    <property type="project" value="TreeGrafter"/>
</dbReference>
<evidence type="ECO:0000256" key="13">
    <source>
        <dbReference type="ARBA" id="ARBA00023002"/>
    </source>
</evidence>
<dbReference type="GO" id="GO:0005886">
    <property type="term" value="C:plasma membrane"/>
    <property type="evidence" value="ECO:0007669"/>
    <property type="project" value="UniProtKB-SubCell"/>
</dbReference>
<keyword evidence="9 25" id="KW-0812">Transmembrane</keyword>
<feature type="transmembrane region" description="Helical" evidence="25">
    <location>
        <begin position="326"/>
        <end position="346"/>
    </location>
</feature>
<evidence type="ECO:0000256" key="25">
    <source>
        <dbReference type="SAM" id="Phobius"/>
    </source>
</evidence>
<dbReference type="EMBL" id="LR134204">
    <property type="protein sequence ID" value="VEB84178.1"/>
    <property type="molecule type" value="Genomic_DNA"/>
</dbReference>
<proteinExistence type="inferred from homology"/>
<dbReference type="NCBIfam" id="TIGR00684">
    <property type="entry name" value="narJ"/>
    <property type="match status" value="1"/>
</dbReference>
<feature type="transmembrane region" description="Helical" evidence="25">
    <location>
        <begin position="240"/>
        <end position="263"/>
    </location>
</feature>
<feature type="domain" description="NarG-like" evidence="26">
    <location>
        <begin position="242"/>
        <end position="437"/>
    </location>
</feature>
<evidence type="ECO:0000256" key="10">
    <source>
        <dbReference type="ARBA" id="ARBA00022723"/>
    </source>
</evidence>
<evidence type="ECO:0000256" key="24">
    <source>
        <dbReference type="PIRSR" id="PIRSR603816-1"/>
    </source>
</evidence>
<dbReference type="EC" id="1.7.5.1" evidence="4"/>
<evidence type="ECO:0000256" key="7">
    <source>
        <dbReference type="ARBA" id="ARBA00022490"/>
    </source>
</evidence>
<keyword evidence="13 27" id="KW-0560">Oxidoreductase</keyword>
<dbReference type="PANTHER" id="PTHR30598">
    <property type="entry name" value="NITRATE REDUCTASE PRIVATE CHAPERONE, REDOX ENZYME MATURATION PROTEIN REMP FAMILY"/>
    <property type="match status" value="1"/>
</dbReference>
<evidence type="ECO:0000256" key="18">
    <source>
        <dbReference type="ARBA" id="ARBA00048294"/>
    </source>
</evidence>
<comment type="subunit">
    <text evidence="20">Dimer of heterotrimers each composed of an alpha, a beta and a gamma chain. Alpha and beta are catalytic chains; gamma chains are involved in binding the enzyme complex to the cytoplasmic membrane.</text>
</comment>
<dbReference type="GO" id="GO:0042128">
    <property type="term" value="P:nitrate assimilation"/>
    <property type="evidence" value="ECO:0007669"/>
    <property type="project" value="UniProtKB-KW"/>
</dbReference>
<comment type="catalytic activity">
    <reaction evidence="18">
        <text>nitrate + a quinol = a quinone + nitrite + H2O</text>
        <dbReference type="Rhea" id="RHEA:56144"/>
        <dbReference type="ChEBI" id="CHEBI:15377"/>
        <dbReference type="ChEBI" id="CHEBI:16301"/>
        <dbReference type="ChEBI" id="CHEBI:17632"/>
        <dbReference type="ChEBI" id="CHEBI:24646"/>
        <dbReference type="ChEBI" id="CHEBI:132124"/>
        <dbReference type="EC" id="1.7.5.1"/>
    </reaction>
</comment>
<protein>
    <recommendedName>
        <fullName evidence="22">Nitrate reductase molybdenum cofactor assembly chaperone NarJ</fullName>
        <ecNumber evidence="4">1.7.5.1</ecNumber>
    </recommendedName>
    <alternativeName>
        <fullName evidence="23">Redox enzyme maturation protein NarJ</fullName>
    </alternativeName>
</protein>
<dbReference type="Gene3D" id="1.10.3480.10">
    <property type="entry name" value="TorD-like"/>
    <property type="match status" value="1"/>
</dbReference>
<dbReference type="GO" id="GO:0019645">
    <property type="term" value="P:anaerobic electron transport chain"/>
    <property type="evidence" value="ECO:0007669"/>
    <property type="project" value="TreeGrafter"/>
</dbReference>